<organism evidence="2 3">
    <name type="scientific">Shewanella aestuarii</name>
    <dbReference type="NCBI Taxonomy" id="1028752"/>
    <lineage>
        <taxon>Bacteria</taxon>
        <taxon>Pseudomonadati</taxon>
        <taxon>Pseudomonadota</taxon>
        <taxon>Gammaproteobacteria</taxon>
        <taxon>Alteromonadales</taxon>
        <taxon>Shewanellaceae</taxon>
        <taxon>Shewanella</taxon>
    </lineage>
</organism>
<feature type="transmembrane region" description="Helical" evidence="1">
    <location>
        <begin position="53"/>
        <end position="73"/>
    </location>
</feature>
<sequence length="382" mass="43624">MPNLTAITFAYPHWYLISQLCVCGMASIIFWITYKYPTPDIAPQDIPRREKGLLFVALASLTWAIWPALALMFDDVNVMRIYTSTLNSVFLLLAAAFFEYGPRRLRLFQLHERWVWMVICGGLVVASVTSNIDNRYWKYIPDVILSSLTLTILGWAICVTFYQRISKQAALIAGTITLYALFAQMLEITHLFTNAQWQPPSEARLIISLTSKILLLMVLLLVAISWLQEQWLAQVTENSLSQLPKNQIDIHITGRRDPDNQRRWLVSVQQHSSTKDEPVMRSLTSVPHLLLIQFSLRKQLNAQVDGGMMNTVEDSFYHADLNKIHKMLGLNVPTIFKNFGRNGCYAIRNNINVTLNEQELAKDPDVLGLMKKEQQKLAAVAK</sequence>
<feature type="transmembrane region" description="Helical" evidence="1">
    <location>
        <begin position="144"/>
        <end position="162"/>
    </location>
</feature>
<keyword evidence="1" id="KW-0812">Transmembrane</keyword>
<keyword evidence="1" id="KW-0472">Membrane</keyword>
<comment type="caution">
    <text evidence="2">The sequence shown here is derived from an EMBL/GenBank/DDBJ whole genome shotgun (WGS) entry which is preliminary data.</text>
</comment>
<feature type="transmembrane region" description="Helical" evidence="1">
    <location>
        <begin position="206"/>
        <end position="227"/>
    </location>
</feature>
<protein>
    <submittedName>
        <fullName evidence="2">Uncharacterized protein</fullName>
    </submittedName>
</protein>
<feature type="transmembrane region" description="Helical" evidence="1">
    <location>
        <begin position="12"/>
        <end position="32"/>
    </location>
</feature>
<feature type="transmembrane region" description="Helical" evidence="1">
    <location>
        <begin position="169"/>
        <end position="186"/>
    </location>
</feature>
<name>A0ABT0L1A2_9GAMM</name>
<proteinExistence type="predicted"/>
<dbReference type="RefSeq" id="WP_188840858.1">
    <property type="nucleotide sequence ID" value="NZ_BMOT01000004.1"/>
</dbReference>
<dbReference type="EMBL" id="JAKILK010000004">
    <property type="protein sequence ID" value="MCL1117508.1"/>
    <property type="molecule type" value="Genomic_DNA"/>
</dbReference>
<feature type="transmembrane region" description="Helical" evidence="1">
    <location>
        <begin position="114"/>
        <end position="132"/>
    </location>
</feature>
<reference evidence="2 3" key="1">
    <citation type="submission" date="2022-01" db="EMBL/GenBank/DDBJ databases">
        <title>Whole genome-based taxonomy of the Shewanellaceae.</title>
        <authorList>
            <person name="Martin-Rodriguez A.J."/>
        </authorList>
    </citation>
    <scope>NUCLEOTIDE SEQUENCE [LARGE SCALE GENOMIC DNA]</scope>
    <source>
        <strain evidence="2 3">JCM 17801</strain>
    </source>
</reference>
<evidence type="ECO:0000256" key="1">
    <source>
        <dbReference type="SAM" id="Phobius"/>
    </source>
</evidence>
<dbReference type="Proteomes" id="UP001203212">
    <property type="component" value="Unassembled WGS sequence"/>
</dbReference>
<accession>A0ABT0L1A2</accession>
<feature type="transmembrane region" description="Helical" evidence="1">
    <location>
        <begin position="79"/>
        <end position="102"/>
    </location>
</feature>
<keyword evidence="3" id="KW-1185">Reference proteome</keyword>
<evidence type="ECO:0000313" key="2">
    <source>
        <dbReference type="EMBL" id="MCL1117508.1"/>
    </source>
</evidence>
<gene>
    <name evidence="2" type="ORF">L2689_09665</name>
</gene>
<evidence type="ECO:0000313" key="3">
    <source>
        <dbReference type="Proteomes" id="UP001203212"/>
    </source>
</evidence>
<keyword evidence="1" id="KW-1133">Transmembrane helix</keyword>